<dbReference type="InterPro" id="IPR006524">
    <property type="entry name" value="ArpU-like"/>
</dbReference>
<gene>
    <name evidence="1" type="ORF">FG051_02395</name>
</gene>
<accession>A0A5B7SXA8</accession>
<evidence type="ECO:0000313" key="1">
    <source>
        <dbReference type="EMBL" id="QCX24023.1"/>
    </source>
</evidence>
<protein>
    <recommendedName>
        <fullName evidence="3">ArpU family transcriptional regulator</fullName>
    </recommendedName>
</protein>
<evidence type="ECO:0008006" key="3">
    <source>
        <dbReference type="Google" id="ProtNLM"/>
    </source>
</evidence>
<dbReference type="AlphaFoldDB" id="A0A5B7SXA8"/>
<dbReference type="EMBL" id="CP040736">
    <property type="protein sequence ID" value="QCX24023.1"/>
    <property type="molecule type" value="Genomic_DNA"/>
</dbReference>
<evidence type="ECO:0000313" key="2">
    <source>
        <dbReference type="Proteomes" id="UP000310673"/>
    </source>
</evidence>
<dbReference type="KEGG" id="lft:FG051_02395"/>
<organism evidence="1 2">
    <name type="scientific">Companilactobacillus futsaii</name>
    <dbReference type="NCBI Taxonomy" id="938155"/>
    <lineage>
        <taxon>Bacteria</taxon>
        <taxon>Bacillati</taxon>
        <taxon>Bacillota</taxon>
        <taxon>Bacilli</taxon>
        <taxon>Lactobacillales</taxon>
        <taxon>Lactobacillaceae</taxon>
        <taxon>Companilactobacillus</taxon>
    </lineage>
</organism>
<proteinExistence type="predicted"/>
<sequence length="156" mass="18141">MEAVYIVGLLLPDIDEEKTIKNVKNYFEHEFPRLIAQSHMSLTYVQSPSFDRIGSGINTRNTQEDKIVGKLGAKEYIQITMKLISNCPHDYMVILKNYYIHNMTNIDLQELLGYGQTRCNELKNMALLYFADAFIDCYDLHVYIPENKKSDVMPTY</sequence>
<dbReference type="STRING" id="1423818.FC88_GL000189"/>
<dbReference type="Proteomes" id="UP000310673">
    <property type="component" value="Chromosome"/>
</dbReference>
<name>A0A5B7SXA8_9LACO</name>
<dbReference type="NCBIfam" id="TIGR01637">
    <property type="entry name" value="phage_arpU"/>
    <property type="match status" value="1"/>
</dbReference>
<reference evidence="1 2" key="1">
    <citation type="submission" date="2019-05" db="EMBL/GenBank/DDBJ databases">
        <title>Genome Sequence of Lactobacillus futsaii Y97, a Potential Probiotic Strain Isolated from the Futsai of Taiwan.</title>
        <authorList>
            <person name="Du X."/>
        </authorList>
    </citation>
    <scope>NUCLEOTIDE SEQUENCE [LARGE SCALE GENOMIC DNA]</scope>
    <source>
        <strain evidence="1 2">Y97</strain>
    </source>
</reference>